<evidence type="ECO:0000313" key="21">
    <source>
        <dbReference type="EMBL" id="RMZ71978.1"/>
    </source>
</evidence>
<dbReference type="Gene3D" id="3.60.40.10">
    <property type="entry name" value="PPM-type phosphatase domain"/>
    <property type="match status" value="1"/>
</dbReference>
<dbReference type="SMART" id="SM00364">
    <property type="entry name" value="LRR_BAC"/>
    <property type="match status" value="9"/>
</dbReference>
<dbReference type="GO" id="GO:0005524">
    <property type="term" value="F:ATP binding"/>
    <property type="evidence" value="ECO:0007669"/>
    <property type="project" value="UniProtKB-KW"/>
</dbReference>
<evidence type="ECO:0000256" key="16">
    <source>
        <dbReference type="ARBA" id="ARBA00032637"/>
    </source>
</evidence>
<feature type="compositionally biased region" description="Acidic residues" evidence="17">
    <location>
        <begin position="298"/>
        <end position="310"/>
    </location>
</feature>
<dbReference type="Gene3D" id="3.30.70.1230">
    <property type="entry name" value="Nucleotide cyclase"/>
    <property type="match status" value="1"/>
</dbReference>
<organism evidence="21 22">
    <name type="scientific">Pyrenophora seminiperda CCB06</name>
    <dbReference type="NCBI Taxonomy" id="1302712"/>
    <lineage>
        <taxon>Eukaryota</taxon>
        <taxon>Fungi</taxon>
        <taxon>Dikarya</taxon>
        <taxon>Ascomycota</taxon>
        <taxon>Pezizomycotina</taxon>
        <taxon>Dothideomycetes</taxon>
        <taxon>Pleosporomycetidae</taxon>
        <taxon>Pleosporales</taxon>
        <taxon>Pleosporineae</taxon>
        <taxon>Pleosporaceae</taxon>
        <taxon>Pyrenophora</taxon>
    </lineage>
</organism>
<dbReference type="FunFam" id="3.80.10.10:FF:000305">
    <property type="entry name" value="Adenylate cyclase AcyA"/>
    <property type="match status" value="1"/>
</dbReference>
<keyword evidence="14" id="KW-0456">Lyase</keyword>
<dbReference type="PANTHER" id="PTHR46652:SF3">
    <property type="entry name" value="LEUCINE-RICH REPEAT-CONTAINING PROTEIN 9"/>
    <property type="match status" value="1"/>
</dbReference>
<feature type="region of interest" description="Disordered" evidence="17">
    <location>
        <begin position="1071"/>
        <end position="1424"/>
    </location>
</feature>
<dbReference type="InterPro" id="IPR007504">
    <property type="entry name" value="H/ACA_rnp_Gar1/Naf1"/>
</dbReference>
<dbReference type="SUPFAM" id="SSF50447">
    <property type="entry name" value="Translation proteins"/>
    <property type="match status" value="1"/>
</dbReference>
<evidence type="ECO:0000256" key="2">
    <source>
        <dbReference type="ARBA" id="ARBA00001946"/>
    </source>
</evidence>
<dbReference type="GO" id="GO:0004016">
    <property type="term" value="F:adenylate cyclase activity"/>
    <property type="evidence" value="ECO:0007669"/>
    <property type="project" value="UniProtKB-EC"/>
</dbReference>
<dbReference type="EMBL" id="KE747829">
    <property type="protein sequence ID" value="RMZ71978.1"/>
    <property type="molecule type" value="Genomic_DNA"/>
</dbReference>
<dbReference type="PANTHER" id="PTHR46652">
    <property type="entry name" value="LEUCINE-RICH REPEAT AND IQ DOMAIN-CONTAINING PROTEIN 1-RELATED"/>
    <property type="match status" value="1"/>
</dbReference>
<evidence type="ECO:0000256" key="13">
    <source>
        <dbReference type="ARBA" id="ARBA00022998"/>
    </source>
</evidence>
<evidence type="ECO:0000256" key="14">
    <source>
        <dbReference type="ARBA" id="ARBA00023239"/>
    </source>
</evidence>
<keyword evidence="11" id="KW-0067">ATP-binding</keyword>
<feature type="compositionally biased region" description="Low complexity" evidence="17">
    <location>
        <begin position="1341"/>
        <end position="1353"/>
    </location>
</feature>
<evidence type="ECO:0000259" key="20">
    <source>
        <dbReference type="PROSITE" id="PS51746"/>
    </source>
</evidence>
<feature type="compositionally biased region" description="Acidic residues" evidence="17">
    <location>
        <begin position="408"/>
        <end position="420"/>
    </location>
</feature>
<gene>
    <name evidence="21" type="ORF">GMOD_00006964</name>
</gene>
<feature type="compositionally biased region" description="Basic and acidic residues" evidence="17">
    <location>
        <begin position="104"/>
        <end position="121"/>
    </location>
</feature>
<keyword evidence="7" id="KW-0433">Leucine-rich repeat</keyword>
<dbReference type="SMART" id="SM00332">
    <property type="entry name" value="PP2Cc"/>
    <property type="match status" value="1"/>
</dbReference>
<feature type="compositionally biased region" description="Gly residues" evidence="17">
    <location>
        <begin position="714"/>
        <end position="744"/>
    </location>
</feature>
<dbReference type="Gene3D" id="2.40.10.230">
    <property type="entry name" value="Probable tRNA pseudouridine synthase domain"/>
    <property type="match status" value="1"/>
</dbReference>
<feature type="compositionally biased region" description="Low complexity" evidence="17">
    <location>
        <begin position="812"/>
        <end position="822"/>
    </location>
</feature>
<feature type="region of interest" description="Disordered" evidence="17">
    <location>
        <begin position="573"/>
        <end position="640"/>
    </location>
</feature>
<dbReference type="Pfam" id="PF00481">
    <property type="entry name" value="PP2C"/>
    <property type="match status" value="1"/>
</dbReference>
<feature type="compositionally biased region" description="Basic and acidic residues" evidence="17">
    <location>
        <begin position="378"/>
        <end position="404"/>
    </location>
</feature>
<keyword evidence="10" id="KW-0547">Nucleotide-binding</keyword>
<dbReference type="Pfam" id="PF00211">
    <property type="entry name" value="Guanylate_cyc"/>
    <property type="match status" value="1"/>
</dbReference>
<dbReference type="InterPro" id="IPR001054">
    <property type="entry name" value="A/G_cyclase"/>
</dbReference>
<evidence type="ECO:0000313" key="22">
    <source>
        <dbReference type="Proteomes" id="UP000265663"/>
    </source>
</evidence>
<feature type="compositionally biased region" description="Pro residues" evidence="17">
    <location>
        <begin position="771"/>
        <end position="789"/>
    </location>
</feature>
<dbReference type="InterPro" id="IPR013716">
    <property type="entry name" value="Adenylate_cyclase_G-a-bd"/>
</dbReference>
<feature type="region of interest" description="Disordered" evidence="17">
    <location>
        <begin position="809"/>
        <end position="862"/>
    </location>
</feature>
<dbReference type="Pfam" id="PF23598">
    <property type="entry name" value="LRR_14"/>
    <property type="match status" value="1"/>
</dbReference>
<dbReference type="InterPro" id="IPR000159">
    <property type="entry name" value="RA_dom"/>
</dbReference>
<dbReference type="InterPro" id="IPR003591">
    <property type="entry name" value="Leu-rich_rpt_typical-subtyp"/>
</dbReference>
<dbReference type="FunFam" id="3.60.40.10:FF:000055">
    <property type="entry name" value="Adenylate cyclase AcyA"/>
    <property type="match status" value="1"/>
</dbReference>
<dbReference type="InterPro" id="IPR009000">
    <property type="entry name" value="Transl_B-barrel_sf"/>
</dbReference>
<dbReference type="InterPro" id="IPR050836">
    <property type="entry name" value="SDS22/Internalin_LRR"/>
</dbReference>
<feature type="compositionally biased region" description="Basic and acidic residues" evidence="17">
    <location>
        <begin position="573"/>
        <end position="596"/>
    </location>
</feature>
<dbReference type="InterPro" id="IPR029787">
    <property type="entry name" value="Nucleotide_cyclase"/>
</dbReference>
<dbReference type="GO" id="GO:0000287">
    <property type="term" value="F:magnesium ion binding"/>
    <property type="evidence" value="ECO:0007669"/>
    <property type="project" value="InterPro"/>
</dbReference>
<feature type="compositionally biased region" description="Low complexity" evidence="17">
    <location>
        <begin position="832"/>
        <end position="862"/>
    </location>
</feature>
<keyword evidence="12" id="KW-0460">Magnesium</keyword>
<name>A0A3M7MBZ9_9PLEO</name>
<feature type="compositionally biased region" description="Polar residues" evidence="17">
    <location>
        <begin position="1265"/>
        <end position="1282"/>
    </location>
</feature>
<protein>
    <recommendedName>
        <fullName evidence="6">Adenylate cyclase</fullName>
        <ecNumber evidence="5">4.6.1.1</ecNumber>
    </recommendedName>
    <alternativeName>
        <fullName evidence="15">ATP pyrophosphate-lyase</fullName>
    </alternativeName>
    <alternativeName>
        <fullName evidence="16">Adenylyl cyclase</fullName>
    </alternativeName>
</protein>
<feature type="region of interest" description="Disordered" evidence="17">
    <location>
        <begin position="104"/>
        <end position="124"/>
    </location>
</feature>
<feature type="compositionally biased region" description="Low complexity" evidence="17">
    <location>
        <begin position="1085"/>
        <end position="1102"/>
    </location>
</feature>
<dbReference type="InterPro" id="IPR055071">
    <property type="entry name" value="RA_PHLPP-like"/>
</dbReference>
<feature type="compositionally biased region" description="Basic and acidic residues" evidence="17">
    <location>
        <begin position="1233"/>
        <end position="1244"/>
    </location>
</feature>
<dbReference type="GO" id="GO:0001522">
    <property type="term" value="P:pseudouridine synthesis"/>
    <property type="evidence" value="ECO:0007669"/>
    <property type="project" value="InterPro"/>
</dbReference>
<proteinExistence type="inferred from homology"/>
<feature type="region of interest" description="Disordered" evidence="17">
    <location>
        <begin position="682"/>
        <end position="794"/>
    </location>
</feature>
<dbReference type="Proteomes" id="UP000265663">
    <property type="component" value="Unassembled WGS sequence"/>
</dbReference>
<evidence type="ECO:0000256" key="1">
    <source>
        <dbReference type="ARBA" id="ARBA00001593"/>
    </source>
</evidence>
<dbReference type="InterPro" id="IPR001932">
    <property type="entry name" value="PPM-type_phosphatase-like_dom"/>
</dbReference>
<evidence type="ECO:0000256" key="5">
    <source>
        <dbReference type="ARBA" id="ARBA00012201"/>
    </source>
</evidence>
<dbReference type="SMART" id="SM00369">
    <property type="entry name" value="LRR_TYP"/>
    <property type="match status" value="11"/>
</dbReference>
<dbReference type="SUPFAM" id="SSF81606">
    <property type="entry name" value="PP2C-like"/>
    <property type="match status" value="1"/>
</dbReference>
<dbReference type="EC" id="4.6.1.1" evidence="5"/>
<feature type="domain" description="Ras-associating" evidence="19">
    <location>
        <begin position="1517"/>
        <end position="1608"/>
    </location>
</feature>
<evidence type="ECO:0000256" key="9">
    <source>
        <dbReference type="ARBA" id="ARBA00022737"/>
    </source>
</evidence>
<evidence type="ECO:0000256" key="3">
    <source>
        <dbReference type="ARBA" id="ARBA00003896"/>
    </source>
</evidence>
<dbReference type="SUPFAM" id="SSF55073">
    <property type="entry name" value="Nucleotide cyclase"/>
    <property type="match status" value="1"/>
</dbReference>
<feature type="compositionally biased region" description="Polar residues" evidence="17">
    <location>
        <begin position="1136"/>
        <end position="1181"/>
    </location>
</feature>
<dbReference type="OrthoDB" id="2021138at2759"/>
<feature type="region of interest" description="Disordered" evidence="17">
    <location>
        <begin position="1998"/>
        <end position="2028"/>
    </location>
</feature>
<dbReference type="PROSITE" id="PS50125">
    <property type="entry name" value="GUANYLATE_CYCLASE_2"/>
    <property type="match status" value="1"/>
</dbReference>
<dbReference type="InterPro" id="IPR032675">
    <property type="entry name" value="LRR_dom_sf"/>
</dbReference>
<dbReference type="GO" id="GO:0042254">
    <property type="term" value="P:ribosome biogenesis"/>
    <property type="evidence" value="ECO:0007669"/>
    <property type="project" value="InterPro"/>
</dbReference>
<feature type="compositionally biased region" description="Polar residues" evidence="17">
    <location>
        <begin position="2040"/>
        <end position="2091"/>
    </location>
</feature>
<keyword evidence="9" id="KW-0677">Repeat</keyword>
<dbReference type="CDD" id="cd07302">
    <property type="entry name" value="CHD"/>
    <property type="match status" value="1"/>
</dbReference>
<feature type="compositionally biased region" description="Basic residues" evidence="17">
    <location>
        <begin position="1393"/>
        <end position="1406"/>
    </location>
</feature>
<dbReference type="InterPro" id="IPR038664">
    <property type="entry name" value="Gar1/Naf1_Cbf5-bd_sf"/>
</dbReference>
<feature type="region of interest" description="Disordered" evidence="17">
    <location>
        <begin position="269"/>
        <end position="435"/>
    </location>
</feature>
<dbReference type="FunFam" id="3.80.10.10:FF:000408">
    <property type="entry name" value="Adenylate cyclase"/>
    <property type="match status" value="1"/>
</dbReference>
<dbReference type="SUPFAM" id="SSF52058">
    <property type="entry name" value="L domain-like"/>
    <property type="match status" value="2"/>
</dbReference>
<dbReference type="SMART" id="SM00044">
    <property type="entry name" value="CYCc"/>
    <property type="match status" value="1"/>
</dbReference>
<evidence type="ECO:0000256" key="17">
    <source>
        <dbReference type="SAM" id="MobiDB-lite"/>
    </source>
</evidence>
<dbReference type="CDD" id="cd00143">
    <property type="entry name" value="PP2Cc"/>
    <property type="match status" value="1"/>
</dbReference>
<dbReference type="Gene3D" id="3.80.10.10">
    <property type="entry name" value="Ribonuclease Inhibitor"/>
    <property type="match status" value="3"/>
</dbReference>
<keyword evidence="8" id="KW-0479">Metal-binding</keyword>
<evidence type="ECO:0000256" key="4">
    <source>
        <dbReference type="ARBA" id="ARBA00005381"/>
    </source>
</evidence>
<comment type="cofactor">
    <cofactor evidence="2">
        <name>Mg(2+)</name>
        <dbReference type="ChEBI" id="CHEBI:18420"/>
    </cofactor>
</comment>
<dbReference type="Pfam" id="PF23010">
    <property type="entry name" value="RA_3"/>
    <property type="match status" value="1"/>
</dbReference>
<feature type="region of interest" description="Disordered" evidence="17">
    <location>
        <begin position="1036"/>
        <end position="1056"/>
    </location>
</feature>
<evidence type="ECO:0000256" key="8">
    <source>
        <dbReference type="ARBA" id="ARBA00022723"/>
    </source>
</evidence>
<dbReference type="FunFam" id="3.80.10.10:FF:000428">
    <property type="entry name" value="Adenylate cyclase"/>
    <property type="match status" value="1"/>
</dbReference>
<feature type="domain" description="Guanylate cyclase" evidence="18">
    <location>
        <begin position="2647"/>
        <end position="2784"/>
    </location>
</feature>
<feature type="region of interest" description="Disordered" evidence="17">
    <location>
        <begin position="920"/>
        <end position="939"/>
    </location>
</feature>
<dbReference type="SMART" id="SM00314">
    <property type="entry name" value="RA"/>
    <property type="match status" value="1"/>
</dbReference>
<evidence type="ECO:0000259" key="19">
    <source>
        <dbReference type="PROSITE" id="PS50200"/>
    </source>
</evidence>
<evidence type="ECO:0000256" key="11">
    <source>
        <dbReference type="ARBA" id="ARBA00022840"/>
    </source>
</evidence>
<dbReference type="Pfam" id="PF13855">
    <property type="entry name" value="LRR_8"/>
    <property type="match status" value="1"/>
</dbReference>
<dbReference type="GO" id="GO:0035556">
    <property type="term" value="P:intracellular signal transduction"/>
    <property type="evidence" value="ECO:0007669"/>
    <property type="project" value="InterPro"/>
</dbReference>
<dbReference type="PROSITE" id="PS51450">
    <property type="entry name" value="LRR"/>
    <property type="match status" value="4"/>
</dbReference>
<dbReference type="CDD" id="cd17214">
    <property type="entry name" value="RA_CYR1_like"/>
    <property type="match status" value="1"/>
</dbReference>
<dbReference type="InterPro" id="IPR036457">
    <property type="entry name" value="PPM-type-like_dom_sf"/>
</dbReference>
<dbReference type="Pfam" id="PF08509">
    <property type="entry name" value="Ad_cyc_g-alpha"/>
    <property type="match status" value="1"/>
</dbReference>
<comment type="function">
    <text evidence="3">Plays essential roles in regulation of cellular metabolism by catalyzing the synthesis of a second messenger, cAMP.</text>
</comment>
<feature type="domain" description="PPM-type phosphatase" evidence="20">
    <location>
        <begin position="2311"/>
        <end position="2586"/>
    </location>
</feature>
<dbReference type="PROSITE" id="PS51746">
    <property type="entry name" value="PPM_2"/>
    <property type="match status" value="1"/>
</dbReference>
<dbReference type="GO" id="GO:0006171">
    <property type="term" value="P:cAMP biosynthetic process"/>
    <property type="evidence" value="ECO:0007669"/>
    <property type="project" value="UniProtKB-KW"/>
</dbReference>
<keyword evidence="13" id="KW-0115">cAMP biosynthesis</keyword>
<feature type="compositionally biased region" description="Polar residues" evidence="17">
    <location>
        <begin position="171"/>
        <end position="181"/>
    </location>
</feature>
<evidence type="ECO:0000256" key="6">
    <source>
        <dbReference type="ARBA" id="ARBA00021420"/>
    </source>
</evidence>
<comment type="similarity">
    <text evidence="4">Belongs to the adenylyl cyclase class-3 family.</text>
</comment>
<dbReference type="InterPro" id="IPR055414">
    <property type="entry name" value="LRR_R13L4/SHOC2-like"/>
</dbReference>
<comment type="catalytic activity">
    <reaction evidence="1">
        <text>ATP = 3',5'-cyclic AMP + diphosphate</text>
        <dbReference type="Rhea" id="RHEA:15389"/>
        <dbReference type="ChEBI" id="CHEBI:30616"/>
        <dbReference type="ChEBI" id="CHEBI:33019"/>
        <dbReference type="ChEBI" id="CHEBI:58165"/>
        <dbReference type="EC" id="4.6.1.1"/>
    </reaction>
</comment>
<feature type="compositionally biased region" description="Polar residues" evidence="17">
    <location>
        <begin position="1043"/>
        <end position="1056"/>
    </location>
</feature>
<evidence type="ECO:0000256" key="12">
    <source>
        <dbReference type="ARBA" id="ARBA00022842"/>
    </source>
</evidence>
<feature type="compositionally biased region" description="Basic and acidic residues" evidence="17">
    <location>
        <begin position="1199"/>
        <end position="1208"/>
    </location>
</feature>
<dbReference type="PROSITE" id="PS50200">
    <property type="entry name" value="RA"/>
    <property type="match status" value="1"/>
</dbReference>
<feature type="region of interest" description="Disordered" evidence="17">
    <location>
        <begin position="2040"/>
        <end position="2096"/>
    </location>
</feature>
<reference evidence="21 22" key="1">
    <citation type="journal article" date="2014" name="PLoS ONE">
        <title>De novo Genome Assembly of the Fungal Plant Pathogen Pyrenophora semeniperda.</title>
        <authorList>
            <person name="Soliai M.M."/>
            <person name="Meyer S.E."/>
            <person name="Udall J.A."/>
            <person name="Elzinga D.E."/>
            <person name="Hermansen R.A."/>
            <person name="Bodily P.M."/>
            <person name="Hart A.A."/>
            <person name="Coleman C.E."/>
        </authorList>
    </citation>
    <scope>NUCLEOTIDE SEQUENCE [LARGE SCALE GENOMIC DNA]</scope>
    <source>
        <strain evidence="21 22">CCB06</strain>
        <tissue evidence="21">Mycelium</tissue>
    </source>
</reference>
<evidence type="ECO:0000259" key="18">
    <source>
        <dbReference type="PROSITE" id="PS50125"/>
    </source>
</evidence>
<evidence type="ECO:0000256" key="7">
    <source>
        <dbReference type="ARBA" id="ARBA00022614"/>
    </source>
</evidence>
<dbReference type="FunFam" id="3.80.10.10:FF:000220">
    <property type="entry name" value="Adenylate cyclase AcyA"/>
    <property type="match status" value="1"/>
</dbReference>
<dbReference type="Pfam" id="PF04410">
    <property type="entry name" value="Gar1"/>
    <property type="match status" value="1"/>
</dbReference>
<evidence type="ECO:0000256" key="10">
    <source>
        <dbReference type="ARBA" id="ARBA00022741"/>
    </source>
</evidence>
<accession>A0A3M7MBZ9</accession>
<sequence length="3026" mass="330468">MAENGYALLERGADSSVHAGLTGGARNSQNYAQQVKPHDLGRAQADDLEGQHARPYDERVDARVGPAADCVLGRVFPCLEAIAMVEVVGWLPVVEDFVAVLDGREGGGDEVGQGKDEEGGGGRELWASPLAVGLQGSRLPRQALSAYRKRRPFSFKASPKPELNHRIKQTGAKTTQLNQAAAQRYTRASDPPGQRKDTQNVRLSGTAGQKGAYGAFASSALDAPGSPVDDMDDDFYDTTPVKADALPAAAGSTAQASSMFAAAAPAPAFHLPGLGSVSDGPAAQPLPQKRERAVTPDEASEQGELTDDGDAFYNDAQSSTQPADMPVGPQAANQGQAQHEAPQHLATADTPAADTDGELDAALTAAIDLQNNETEADTQGHDGAHDAKADFLRAAEALKGDKNAEWQLDSDADDDSDSSDDSSSSGDSSSDEGELLDPAEQVRLLMAEVHDEPGATGKAKVKTLNEVDEQYEKPDITVTEANKITELGTVESIVENLVVVKAHLSGDERVLESGSALCLQDRVVVGKVSEQIGRVEEPRYSFGFNDAAELATLGIQKGTPIYYVDEHSTFTETEPIRRQKHTDASNLHDEETHDVEFSDDEKEAEYKREQKAKKKARADGDDEPPAVHIPTGPRLHVDAPAPPIYRPMEYQGGGLKYSDDEDEDLGMYKPLARPDHFEQIVGQGAPLEDRSHVRRGMGRGRGGPWGDRGRGFRGRGGAGGRGDFGGGRGDRGGFGGARGDFGGGRSDRGGQQNNRGAPPPPPPAAAATLYPPQPSYSPQPQAPGQPPPQQNQAANWAAWAQWFQVVGAMSGQQPQQPQMPAQAPVPPPPPQAQYTYPYQQSYAQPPAPPAHGQQQGNAQAGAQSLQDILRALQGGGAPRCLSRLDEAAVLGPSAQAVTHHCTPPESLQLLRGLVDAQNKHSRSGDTIRPYGRAGSLRGTPVTVKTDKTLNSKYVVAADAASRLPTMVVCGLAVGHVAEPRHGARKATSPRAHDAGLSLAALSLAALSLAAHDGAMLTHGAVPKRNHRKQLAVLETSGGRVPSISRNPPTASSANSQMAPWAATNGGALANSDSMGFPLKDDRRPSVASATTVSSTGSKSSISRGFHKKLQNIFGDDFPADGRQHSDTSLPYAAPDAQSQRSMPMRNRGNSLNNTIGSSHQQSRPVSPTNSRPRTPQASSEVTPWEFQDSKEFPTPGENGGRRSSEQHSAKSGRSHHKLHVRLPGTGGHRHKNSKEENKAPDSRSDISQPYTLRPTTSRDDAPQTARLNQPSALSSAFASKTSLLGRPSSPTPSSFSDMPREEKIAQRSPSTSKPSHKFFARFRGKDKEKSDLVPPNDNLKSLSSVGSASTTSLNPSISTVRSARVEPSPQAVAMTKRQPSSNGVDERLQAKTRVPHHRLPTFRKEKRAPANEPAGRDPNDNIASTAGNDAVFFLDSNLDDMEGIVNPQQQPPMTPPVGELQKQPTVGEEIALPGPDDDGTAAWDAPDSWAVKRMKDEMEKMRDVEDTGTPSKEESDKTYCLRIFRVDSTFATLSATLNTTVQEIIQILGKKTVLQDELDNYHIVMRKHDTARQLDRNERPLLIQKRLLELAGYTDMDRLEDVGREDNSYLCRFTFLPAKMSGYSSLERDPGFSKMQKFSHIDLQGRNLITIPITLYQKATEIISLNLSRNLSLDVPRDFILACTNLREIKYTSNDARRLPPSLSLASRLTMLDISNNRLHSLDRAELYKLQSLQGLRLSNNGLTRLPPYFGQYRALRSLNLSSNSLQEFPDFLCEVRTLVDLDISFNSISSLPRIGQLTCLERLWATNNKLTGSFPPTLSNLVNLREIDVRFNALDSMDVMSQLPRLEYLMIGHNSISAFEGYFPKIRVLHMNHNPVTRFGLTQPTPSLSILNLASAKLAQLPDDLFGKLTGLTKLILDKNHFTSISNNIGKLYRLEHLSIARNSLDVLPAEIGRLVELKYLDVRENNLAVLPQELWYARRLETLNVSSNVLDAFPKPGTAPPAVTNGEQGQVDGPTATPGLRSNPSYEELGKLEDFQNRRPSQASGGLSVGTSPAPSNRKGSMASYNSTSTARKPSTASRAPTEGTTVTPMSRKDSSLSSRLVTTFAGSLRHVFLADNRLTDDVFDELCLLPELRIVNLAYNLIYDVPPRTIRRWQHLTELYLSGNDLTSLPSEDLEEVGSLKVLHINNNKFQVLPAELGKVAQLAVLDVASNTLKYNVSNWPYDWNWNWNHKLRYLNLSGNKRLEIKPSGSYSGSGVNMREGRDLTDFSSLTNLRVLGLMDVTMMVPSVPEQSEDRRVRTAGSAVGTMAYGMADSLGRNEHISTMDMVVPRFRSHDDEQLLGLFDAQPLAGGGSKIAKFLYDHFKNRFADELERLRPNETPSDALRRTYLGLNKELATAANQGIDKNAFTAPTQPRSCVPELSDDDLTSGSVATVLFLKEMELYISNVGDAQALLIRSEGGHKILTRKHDPAEPGERSRIREAGGFVSRQGKLNDILEVSRAFGYVQMSPSVIASPHILNLTLGDTDEMVLVASRELWEYLTPDFAVDVARSERNDLMRAAQKLRDLAIAFGATNKIMVMLLGVSDLKSKQRARYRTQSMSLVPAPGADPDWGASRRRGKKGNLVGDSKLARLDNEVDAPTGEVSLVFTDIKNSTILWETYPIAMRSAIKMHNELMRRQLRIIGGYEVKTEGDAFMVAFRTVTSALLWCFTIQSQLLEVQWPQEILNSVHGQEVIDPDGNVIFRGLSVRMGIHWGTPVCEVDPVTKRMDYFGPMVNRASRISSVADGGQITVSSDFIAEIQRLLETHIEGDRNNSAGSEEAYGDDMNSQMIRGELRSLSSQGFEVKDLGERRLKGLENPEYIYLMYPHSLASRLAVQRQVEPKPVEQKTEGTVGQKMAGSQLTIDTEDVWDLWNISLRLEMLCSSLESPGCIELKPPETALLERMKSRGGEITDRFLINFVEHQISRIESCANTLTLRHMIRPFGAAPLLQQACHMGDIFTELEAKLKRLEEFERGAIEGMAPS</sequence>
<dbReference type="InterPro" id="IPR001611">
    <property type="entry name" value="Leu-rich_rpt"/>
</dbReference>
<dbReference type="Gene3D" id="3.10.20.90">
    <property type="entry name" value="Phosphatidylinositol 3-kinase Catalytic Subunit, Chain A, domain 1"/>
    <property type="match status" value="1"/>
</dbReference>
<feature type="compositionally biased region" description="Basic residues" evidence="17">
    <location>
        <begin position="1210"/>
        <end position="1220"/>
    </location>
</feature>
<keyword evidence="22" id="KW-1185">Reference proteome</keyword>
<feature type="compositionally biased region" description="Polar residues" evidence="17">
    <location>
        <begin position="1245"/>
        <end position="1255"/>
    </location>
</feature>
<evidence type="ECO:0000256" key="15">
    <source>
        <dbReference type="ARBA" id="ARBA00032597"/>
    </source>
</evidence>
<feature type="region of interest" description="Disordered" evidence="17">
    <location>
        <begin position="155"/>
        <end position="239"/>
    </location>
</feature>